<evidence type="ECO:0000313" key="1">
    <source>
        <dbReference type="EMBL" id="SFF18281.1"/>
    </source>
</evidence>
<dbReference type="RefSeq" id="WP_091545346.1">
    <property type="nucleotide sequence ID" value="NZ_FONY01000019.1"/>
</dbReference>
<protein>
    <submittedName>
        <fullName evidence="1">Nucleotidyltransferase substrate binding protein, HI0074 family</fullName>
    </submittedName>
</protein>
<dbReference type="OrthoDB" id="9810452at2"/>
<evidence type="ECO:0000313" key="2">
    <source>
        <dbReference type="Proteomes" id="UP000199513"/>
    </source>
</evidence>
<gene>
    <name evidence="1" type="ORF">SAMN04488541_101922</name>
</gene>
<keyword evidence="1" id="KW-0808">Transferase</keyword>
<reference evidence="1 2" key="1">
    <citation type="submission" date="2016-10" db="EMBL/GenBank/DDBJ databases">
        <authorList>
            <person name="de Groot N.N."/>
        </authorList>
    </citation>
    <scope>NUCLEOTIDE SEQUENCE [LARGE SCALE GENOMIC DNA]</scope>
    <source>
        <strain>GEY</strain>
        <strain evidence="2">DSM 9560</strain>
    </source>
</reference>
<dbReference type="Proteomes" id="UP000199513">
    <property type="component" value="Unassembled WGS sequence"/>
</dbReference>
<dbReference type="EMBL" id="FONY01000019">
    <property type="protein sequence ID" value="SFF18281.1"/>
    <property type="molecule type" value="Genomic_DNA"/>
</dbReference>
<proteinExistence type="predicted"/>
<dbReference type="NCBIfam" id="TIGR01987">
    <property type="entry name" value="HI0074"/>
    <property type="match status" value="1"/>
</dbReference>
<dbReference type="InterPro" id="IPR010235">
    <property type="entry name" value="HepT"/>
</dbReference>
<keyword evidence="2" id="KW-1185">Reference proteome</keyword>
<dbReference type="Gene3D" id="1.20.120.330">
    <property type="entry name" value="Nucleotidyltransferases domain 2"/>
    <property type="match status" value="1"/>
</dbReference>
<name>A0A1I2GNU8_9BACT</name>
<dbReference type="AlphaFoldDB" id="A0A1I2GNU8"/>
<dbReference type="SUPFAM" id="SSF81593">
    <property type="entry name" value="Nucleotidyltransferase substrate binding subunit/domain"/>
    <property type="match status" value="1"/>
</dbReference>
<dbReference type="GO" id="GO:0016740">
    <property type="term" value="F:transferase activity"/>
    <property type="evidence" value="ECO:0007669"/>
    <property type="project" value="UniProtKB-KW"/>
</dbReference>
<organism evidence="1 2">
    <name type="scientific">Thermoflexibacter ruber</name>
    <dbReference type="NCBI Taxonomy" id="1003"/>
    <lineage>
        <taxon>Bacteria</taxon>
        <taxon>Pseudomonadati</taxon>
        <taxon>Bacteroidota</taxon>
        <taxon>Cytophagia</taxon>
        <taxon>Cytophagales</taxon>
        <taxon>Thermoflexibacteraceae</taxon>
        <taxon>Thermoflexibacter</taxon>
    </lineage>
</organism>
<dbReference type="Pfam" id="PF08780">
    <property type="entry name" value="NTase_sub_bind"/>
    <property type="match status" value="1"/>
</dbReference>
<accession>A0A1I2GNU8</accession>
<sequence>MDIKLKAFKKSVLSLSQLFSLNLQDYESNPVVIDGLKNGIAQKFEYTTELCWKTIKKFLQEKEGIESKSPKQSIKNFFDTGYLTEADYLLLIEILVSRNELSHVYDEETFEKIIGKIAIYLPIFHRVLLILEQNWE</sequence>
<dbReference type="STRING" id="1003.SAMN04488541_101922"/>